<dbReference type="Proteomes" id="UP001596004">
    <property type="component" value="Unassembled WGS sequence"/>
</dbReference>
<evidence type="ECO:0000259" key="3">
    <source>
        <dbReference type="Pfam" id="PF23544"/>
    </source>
</evidence>
<proteinExistence type="predicted"/>
<evidence type="ECO:0000313" key="4">
    <source>
        <dbReference type="EMBL" id="MFC4532987.1"/>
    </source>
</evidence>
<organism evidence="4 5">
    <name type="scientific">Sphaerisporangium dianthi</name>
    <dbReference type="NCBI Taxonomy" id="1436120"/>
    <lineage>
        <taxon>Bacteria</taxon>
        <taxon>Bacillati</taxon>
        <taxon>Actinomycetota</taxon>
        <taxon>Actinomycetes</taxon>
        <taxon>Streptosporangiales</taxon>
        <taxon>Streptosporangiaceae</taxon>
        <taxon>Sphaerisporangium</taxon>
    </lineage>
</organism>
<feature type="domain" description="AtuA-like ferredoxin-fold" evidence="3">
    <location>
        <begin position="508"/>
        <end position="604"/>
    </location>
</feature>
<comment type="caution">
    <text evidence="4">The sequence shown here is derived from an EMBL/GenBank/DDBJ whole genome shotgun (WGS) entry which is preliminary data.</text>
</comment>
<feature type="region of interest" description="Disordered" evidence="1">
    <location>
        <begin position="445"/>
        <end position="503"/>
    </location>
</feature>
<dbReference type="InterPro" id="IPR056362">
    <property type="entry name" value="AtuA-like_ferredoxin_dom"/>
</dbReference>
<reference evidence="5" key="1">
    <citation type="journal article" date="2019" name="Int. J. Syst. Evol. Microbiol.">
        <title>The Global Catalogue of Microorganisms (GCM) 10K type strain sequencing project: providing services to taxonomists for standard genome sequencing and annotation.</title>
        <authorList>
            <consortium name="The Broad Institute Genomics Platform"/>
            <consortium name="The Broad Institute Genome Sequencing Center for Infectious Disease"/>
            <person name="Wu L."/>
            <person name="Ma J."/>
        </authorList>
    </citation>
    <scope>NUCLEOTIDE SEQUENCE [LARGE SCALE GENOMIC DNA]</scope>
    <source>
        <strain evidence="5">CGMCC 4.7132</strain>
    </source>
</reference>
<evidence type="ECO:0000313" key="5">
    <source>
        <dbReference type="Proteomes" id="UP001596004"/>
    </source>
</evidence>
<feature type="compositionally biased region" description="Low complexity" evidence="1">
    <location>
        <begin position="462"/>
        <end position="475"/>
    </location>
</feature>
<dbReference type="Pfam" id="PF23544">
    <property type="entry name" value="AtuA_ferredoxin"/>
    <property type="match status" value="1"/>
</dbReference>
<evidence type="ECO:0000259" key="2">
    <source>
        <dbReference type="Pfam" id="PF07287"/>
    </source>
</evidence>
<dbReference type="PANTHER" id="PTHR47585">
    <property type="match status" value="1"/>
</dbReference>
<feature type="compositionally biased region" description="Pro residues" evidence="1">
    <location>
        <begin position="451"/>
        <end position="461"/>
    </location>
</feature>
<dbReference type="Pfam" id="PF07287">
    <property type="entry name" value="AtuA"/>
    <property type="match status" value="1"/>
</dbReference>
<dbReference type="RefSeq" id="WP_380841926.1">
    <property type="nucleotide sequence ID" value="NZ_JBHSFP010000012.1"/>
</dbReference>
<feature type="domain" description="Acyclic terpene utilisation N-terminal" evidence="2">
    <location>
        <begin position="8"/>
        <end position="441"/>
    </location>
</feature>
<feature type="compositionally biased region" description="Low complexity" evidence="1">
    <location>
        <begin position="486"/>
        <end position="503"/>
    </location>
</feature>
<accession>A0ABV9CJH6</accession>
<dbReference type="PANTHER" id="PTHR47585:SF1">
    <property type="entry name" value="DUF1446 DOMAIN-CONTAINING PROTEIN"/>
    <property type="match status" value="1"/>
</dbReference>
<keyword evidence="5" id="KW-1185">Reference proteome</keyword>
<name>A0ABV9CJH6_9ACTN</name>
<protein>
    <submittedName>
        <fullName evidence="4">Acyclic terpene utilization AtuA family protein</fullName>
    </submittedName>
</protein>
<dbReference type="InterPro" id="IPR010839">
    <property type="entry name" value="AtuA_N"/>
</dbReference>
<gene>
    <name evidence="4" type="ORF">ACFO60_19595</name>
</gene>
<evidence type="ECO:0000256" key="1">
    <source>
        <dbReference type="SAM" id="MobiDB-lite"/>
    </source>
</evidence>
<dbReference type="EMBL" id="JBHSFP010000012">
    <property type="protein sequence ID" value="MFC4532987.1"/>
    <property type="molecule type" value="Genomic_DNA"/>
</dbReference>
<sequence length="630" mass="64644">MSAARRPIRIANASGFYGDRGAAFAEMVTGGDVDVVTGDYLAEVTMLVLAKARARDPEAGYAASFPAQLAPVLGAVLSRGLKVVVNAGGLNPRGLADRLTAQARAAGLAPRVACVVGDDLMERLGELQAAGHPLAHTERGTPLAGSGLTPLTANAYLGGWGIVRALEAGADIVVCGRVSDAALTVGPAAWWHGWARDDWDRLAGAVAAGHVIECGAQATGGNYSSFLQVPGLTRPGFPIAEVAADGGAVITKHPGTGGAVTVGTVTAQLVYEIQGTRYLNPDVTTLLDTLSLRQAGHDRVEIAGTRGAPPPPFAKVAVTALGGYENEITLVLTGRHIEQKAELVERAVREGLAEGCSAAFQRVGTAAPDAADQNAASCLLRIAVKGPEEKAVGRSFSGLVVGLALGSYPGFYATGAPRGAHSYGTYWPATVPVTEVDHQVVLPDGTVESVPWPPTAQPPEEPASSAPPGGSESTPRGWESTPPGPAADGTAAGRDAGADGADGTLVRVPLGEVADARSGDKGGNANLGLWTRDEESYAWLRGALTVDRLRALLPEAADLPIDRYDLPNLRALNFVVHGLLGEGATATSRFDAQAKALGEFVLSRLVDVPAAVAGGRARSQSSQGWAARQG</sequence>